<keyword evidence="9" id="KW-1185">Reference proteome</keyword>
<proteinExistence type="predicted"/>
<dbReference type="SUPFAM" id="SSF55326">
    <property type="entry name" value="PurM N-terminal domain-like"/>
    <property type="match status" value="1"/>
</dbReference>
<dbReference type="EMBL" id="LDAU01000098">
    <property type="protein sequence ID" value="KRX06190.1"/>
    <property type="molecule type" value="Genomic_DNA"/>
</dbReference>
<evidence type="ECO:0000256" key="5">
    <source>
        <dbReference type="ARBA" id="ARBA00023266"/>
    </source>
</evidence>
<sequence>MEQELAFKSQEKIYKTIGGCKLPQNKLLKYLEKIGRGEIAKETPDVSVKPVRNSKKSLVSTIDFFFPNVQDPYMQGRIACCNVLSDLYAMGVEEVDQVLMVLGVSRDMDEQQQEVVTTLMIAGFDDCATQANSQVVGGQTIFNPWPMIGGVGISAVSPDEYLMPTRAEAGDLIVMTKALGTQVASNAYQWLTRKDQTKWETMTSITNENEVIELFEKAQNQMATLNLLGAKLMKKYNAHAATDITGFGLLGHANQLAQVQKNKVNFVINTLVTLKNAVKIDKNGHNFKLIDGYSAETSGGLLIAISKENAEKFVNEMNENNQTAHIIGEVVEGNQDQEENKAILQENPKLIEV</sequence>
<evidence type="ECO:0000256" key="1">
    <source>
        <dbReference type="ARBA" id="ARBA00022679"/>
    </source>
</evidence>
<dbReference type="InParanoid" id="A0A0V0QVF7"/>
<evidence type="ECO:0000256" key="2">
    <source>
        <dbReference type="ARBA" id="ARBA00022741"/>
    </source>
</evidence>
<gene>
    <name evidence="8" type="ORF">PPERSA_06072</name>
</gene>
<dbReference type="NCBIfam" id="TIGR00476">
    <property type="entry name" value="selD"/>
    <property type="match status" value="1"/>
</dbReference>
<dbReference type="GO" id="GO:0004756">
    <property type="term" value="F:selenide, water dikinase activity"/>
    <property type="evidence" value="ECO:0007669"/>
    <property type="project" value="TreeGrafter"/>
</dbReference>
<dbReference type="SUPFAM" id="SSF56042">
    <property type="entry name" value="PurM C-terminal domain-like"/>
    <property type="match status" value="1"/>
</dbReference>
<keyword evidence="3" id="KW-0418">Kinase</keyword>
<dbReference type="AlphaFoldDB" id="A0A0V0QVF7"/>
<evidence type="ECO:0000313" key="9">
    <source>
        <dbReference type="Proteomes" id="UP000054937"/>
    </source>
</evidence>
<evidence type="ECO:0000256" key="3">
    <source>
        <dbReference type="ARBA" id="ARBA00022777"/>
    </source>
</evidence>
<dbReference type="Pfam" id="PF02769">
    <property type="entry name" value="AIRS_C"/>
    <property type="match status" value="1"/>
</dbReference>
<dbReference type="Pfam" id="PF00586">
    <property type="entry name" value="AIRS"/>
    <property type="match status" value="1"/>
</dbReference>
<dbReference type="PIRSF" id="PIRSF036407">
    <property type="entry name" value="Selenphspht_syn"/>
    <property type="match status" value="1"/>
</dbReference>
<dbReference type="InterPro" id="IPR036676">
    <property type="entry name" value="PurM-like_C_sf"/>
</dbReference>
<comment type="caution">
    <text evidence="8">The sequence shown here is derived from an EMBL/GenBank/DDBJ whole genome shotgun (WGS) entry which is preliminary data.</text>
</comment>
<keyword evidence="5" id="KW-0711">Selenium</keyword>
<keyword evidence="4" id="KW-0067">ATP-binding</keyword>
<keyword evidence="1" id="KW-0808">Transferase</keyword>
<dbReference type="PANTHER" id="PTHR10256:SF0">
    <property type="entry name" value="INACTIVE SELENIDE, WATER DIKINASE-LIKE PROTEIN-RELATED"/>
    <property type="match status" value="1"/>
</dbReference>
<accession>A0A0V0QVF7</accession>
<dbReference type="InterPro" id="IPR010918">
    <property type="entry name" value="PurM-like_C_dom"/>
</dbReference>
<dbReference type="GO" id="GO:0016260">
    <property type="term" value="P:selenocysteine biosynthetic process"/>
    <property type="evidence" value="ECO:0007669"/>
    <property type="project" value="TreeGrafter"/>
</dbReference>
<dbReference type="GO" id="GO:0005524">
    <property type="term" value="F:ATP binding"/>
    <property type="evidence" value="ECO:0007669"/>
    <property type="project" value="UniProtKB-KW"/>
</dbReference>
<organism evidence="8 9">
    <name type="scientific">Pseudocohnilembus persalinus</name>
    <name type="common">Ciliate</name>
    <dbReference type="NCBI Taxonomy" id="266149"/>
    <lineage>
        <taxon>Eukaryota</taxon>
        <taxon>Sar</taxon>
        <taxon>Alveolata</taxon>
        <taxon>Ciliophora</taxon>
        <taxon>Intramacronucleata</taxon>
        <taxon>Oligohymenophorea</taxon>
        <taxon>Scuticociliatia</taxon>
        <taxon>Philasterida</taxon>
        <taxon>Pseudocohnilembidae</taxon>
        <taxon>Pseudocohnilembus</taxon>
    </lineage>
</organism>
<dbReference type="OMA" id="LARDWMC"/>
<feature type="domain" description="PurM-like C-terminal" evidence="7">
    <location>
        <begin position="168"/>
        <end position="335"/>
    </location>
</feature>
<dbReference type="PANTHER" id="PTHR10256">
    <property type="entry name" value="SELENIDE, WATER DIKINASE"/>
    <property type="match status" value="1"/>
</dbReference>
<dbReference type="Gene3D" id="3.30.1330.10">
    <property type="entry name" value="PurM-like, N-terminal domain"/>
    <property type="match status" value="1"/>
</dbReference>
<dbReference type="InterPro" id="IPR016188">
    <property type="entry name" value="PurM-like_N"/>
</dbReference>
<dbReference type="OrthoDB" id="409395at2759"/>
<keyword evidence="2" id="KW-0547">Nucleotide-binding</keyword>
<evidence type="ECO:0000313" key="8">
    <source>
        <dbReference type="EMBL" id="KRX06190.1"/>
    </source>
</evidence>
<dbReference type="InterPro" id="IPR036921">
    <property type="entry name" value="PurM-like_N_sf"/>
</dbReference>
<evidence type="ECO:0000259" key="6">
    <source>
        <dbReference type="Pfam" id="PF00586"/>
    </source>
</evidence>
<dbReference type="InterPro" id="IPR004536">
    <property type="entry name" value="SPS/SelD"/>
</dbReference>
<dbReference type="GO" id="GO:0005737">
    <property type="term" value="C:cytoplasm"/>
    <property type="evidence" value="ECO:0007669"/>
    <property type="project" value="TreeGrafter"/>
</dbReference>
<protein>
    <submittedName>
        <fullName evidence="8">PurM protein, N-terminal-like</fullName>
    </submittedName>
</protein>
<dbReference type="Gene3D" id="3.90.650.10">
    <property type="entry name" value="PurM-like C-terminal domain"/>
    <property type="match status" value="1"/>
</dbReference>
<feature type="domain" description="PurM-like N-terminal" evidence="6">
    <location>
        <begin position="53"/>
        <end position="153"/>
    </location>
</feature>
<evidence type="ECO:0000259" key="7">
    <source>
        <dbReference type="Pfam" id="PF02769"/>
    </source>
</evidence>
<evidence type="ECO:0000256" key="4">
    <source>
        <dbReference type="ARBA" id="ARBA00022840"/>
    </source>
</evidence>
<dbReference type="Proteomes" id="UP000054937">
    <property type="component" value="Unassembled WGS sequence"/>
</dbReference>
<reference evidence="8 9" key="1">
    <citation type="journal article" date="2015" name="Sci. Rep.">
        <title>Genome of the facultative scuticociliatosis pathogen Pseudocohnilembus persalinus provides insight into its virulence through horizontal gene transfer.</title>
        <authorList>
            <person name="Xiong J."/>
            <person name="Wang G."/>
            <person name="Cheng J."/>
            <person name="Tian M."/>
            <person name="Pan X."/>
            <person name="Warren A."/>
            <person name="Jiang C."/>
            <person name="Yuan D."/>
            <person name="Miao W."/>
        </authorList>
    </citation>
    <scope>NUCLEOTIDE SEQUENCE [LARGE SCALE GENOMIC DNA]</scope>
    <source>
        <strain evidence="8">36N120E</strain>
    </source>
</reference>
<name>A0A0V0QVF7_PSEPJ</name>